<protein>
    <submittedName>
        <fullName evidence="1">Uncharacterized protein</fullName>
    </submittedName>
</protein>
<reference evidence="2" key="1">
    <citation type="submission" date="2020-02" db="EMBL/GenBank/DDBJ databases">
        <title>Genomic and physiological characterization of two novel Nitrospinaceae genera.</title>
        <authorList>
            <person name="Mueller A.J."/>
            <person name="Jung M.-Y."/>
            <person name="Strachan C.R."/>
            <person name="Herbold C.W."/>
            <person name="Kirkegaard R.H."/>
            <person name="Daims H."/>
        </authorList>
    </citation>
    <scope>NUCLEOTIDE SEQUENCE [LARGE SCALE GENOMIC DNA]</scope>
</reference>
<accession>A0A7T0C4F3</accession>
<proteinExistence type="predicted"/>
<sequence>MTVESIKVNRKILDREGRLNLYYLHKLYGHIAQTVSRRLFEEHFIDIPMTAGMWGGSYMVANDEGIARSNVTRLYSIVNVPQNSRLDDPKNFELLMITYHQVLKETLDAYGFNFVDPQWGEKIPYTNNLKPTTSLQMWDQSKRVHYLRVFFVWNITSWEESIIYDAVRKIKVVKEVLDLNRPPMIKDMAETKFLLQDTLILYYTLYGALTEDFKEHADAIMQPLLKEFLGGIRSAEVAEEWFLKIYSNAIVYGFEEALEGAYQKYGLEIKKVEEWPVDKINWVPPELKEKLVPQFQKLFLKFQTNLEKKYLDENAD</sequence>
<dbReference type="Proteomes" id="UP000594464">
    <property type="component" value="Chromosome"/>
</dbReference>
<dbReference type="EMBL" id="CP048620">
    <property type="protein sequence ID" value="QPJ66278.1"/>
    <property type="molecule type" value="Genomic_DNA"/>
</dbReference>
<gene>
    <name evidence="1" type="ORF">G3M78_13095</name>
</gene>
<evidence type="ECO:0000313" key="2">
    <source>
        <dbReference type="Proteomes" id="UP000594464"/>
    </source>
</evidence>
<organism evidence="1 2">
    <name type="scientific">Candidatus Nitrohelix vancouverensis</name>
    <dbReference type="NCBI Taxonomy" id="2705534"/>
    <lineage>
        <taxon>Bacteria</taxon>
        <taxon>Pseudomonadati</taxon>
        <taxon>Nitrospinota/Tectimicrobiota group</taxon>
        <taxon>Nitrospinota</taxon>
        <taxon>Nitrospinia</taxon>
        <taxon>Nitrospinales</taxon>
        <taxon>Nitrospinaceae</taxon>
        <taxon>Candidatus Nitrohelix</taxon>
    </lineage>
</organism>
<evidence type="ECO:0000313" key="1">
    <source>
        <dbReference type="EMBL" id="QPJ66278.1"/>
    </source>
</evidence>
<name>A0A7T0C4F3_9BACT</name>
<dbReference type="AlphaFoldDB" id="A0A7T0C4F3"/>
<dbReference type="KEGG" id="nva:G3M78_13095"/>